<dbReference type="Proteomes" id="UP000731519">
    <property type="component" value="Unassembled WGS sequence"/>
</dbReference>
<protein>
    <submittedName>
        <fullName evidence="3">Uncharacterized protein</fullName>
    </submittedName>
</protein>
<evidence type="ECO:0000313" key="5">
    <source>
        <dbReference type="Proteomes" id="UP000731519"/>
    </source>
</evidence>
<evidence type="ECO:0000313" key="4">
    <source>
        <dbReference type="Proteomes" id="UP000194318"/>
    </source>
</evidence>
<dbReference type="EMBL" id="ASYR01000044">
    <property type="protein sequence ID" value="KAF0646889.1"/>
    <property type="molecule type" value="Genomic_DNA"/>
</dbReference>
<dbReference type="Proteomes" id="UP000194318">
    <property type="component" value="Unassembled WGS sequence"/>
</dbReference>
<dbReference type="AlphaFoldDB" id="A0A1Y2NVQ0"/>
<organism evidence="3 4">
    <name type="scientific">Streptomyces fradiae ATCC 10745 = DSM 40063</name>
    <dbReference type="NCBI Taxonomy" id="1319510"/>
    <lineage>
        <taxon>Bacteria</taxon>
        <taxon>Bacillati</taxon>
        <taxon>Actinomycetota</taxon>
        <taxon>Actinomycetes</taxon>
        <taxon>Kitasatosporales</taxon>
        <taxon>Streptomycetaceae</taxon>
        <taxon>Streptomyces</taxon>
    </lineage>
</organism>
<keyword evidence="5" id="KW-1185">Reference proteome</keyword>
<reference evidence="3 4" key="2">
    <citation type="submission" date="2016-09" db="EMBL/GenBank/DDBJ databases">
        <title>Streptomyces fradiae DSM40063, a candidate organism with high potential of specific P450 cytochromes.</title>
        <authorList>
            <person name="Grumaz C."/>
            <person name="Vainshtein Y."/>
            <person name="Kirstahler P."/>
            <person name="Sohn K."/>
        </authorList>
    </citation>
    <scope>NUCLEOTIDE SEQUENCE [LARGE SCALE GENOMIC DNA]</scope>
    <source>
        <strain evidence="3 4">DSM 40063</strain>
    </source>
</reference>
<accession>A0A1Y2NVQ0</accession>
<evidence type="ECO:0000313" key="2">
    <source>
        <dbReference type="EMBL" id="KAF0646889.1"/>
    </source>
</evidence>
<dbReference type="EMBL" id="MIFZ01000227">
    <property type="protein sequence ID" value="OSY51585.1"/>
    <property type="molecule type" value="Genomic_DNA"/>
</dbReference>
<name>A0A1Y2NVQ0_STRFR</name>
<gene>
    <name evidence="3" type="ORF">BG846_02796</name>
    <name evidence="2" type="ORF">K701_26140</name>
</gene>
<sequence>MKRGLGGALVPVAEPDGDQMEAKNFGAPRSASFLALL</sequence>
<reference evidence="2 5" key="1">
    <citation type="submission" date="2013-05" db="EMBL/GenBank/DDBJ databases">
        <title>Genome Sequence of Streptomyces fradiae.</title>
        <authorList>
            <person name="Kirby R."/>
        </authorList>
    </citation>
    <scope>NUCLEOTIDE SEQUENCE [LARGE SCALE GENOMIC DNA]</scope>
    <source>
        <strain evidence="2 5">ATCC 10745</strain>
    </source>
</reference>
<evidence type="ECO:0000256" key="1">
    <source>
        <dbReference type="SAM" id="MobiDB-lite"/>
    </source>
</evidence>
<feature type="region of interest" description="Disordered" evidence="1">
    <location>
        <begin position="1"/>
        <end position="24"/>
    </location>
</feature>
<evidence type="ECO:0000313" key="3">
    <source>
        <dbReference type="EMBL" id="OSY51585.1"/>
    </source>
</evidence>
<proteinExistence type="predicted"/>
<comment type="caution">
    <text evidence="3">The sequence shown here is derived from an EMBL/GenBank/DDBJ whole genome shotgun (WGS) entry which is preliminary data.</text>
</comment>